<dbReference type="EMBL" id="JAWCUI010000049">
    <property type="protein sequence ID" value="KAL1891858.1"/>
    <property type="molecule type" value="Genomic_DNA"/>
</dbReference>
<gene>
    <name evidence="2" type="ORF">Sste5346_007402</name>
</gene>
<name>A0ABR3YUB9_9PEZI</name>
<reference evidence="2 3" key="1">
    <citation type="journal article" date="2024" name="IMA Fungus">
        <title>IMA Genome - F19 : A genome assembly and annotation guide to empower mycologists, including annotated draft genome sequences of Ceratocystis pirilliformis, Diaporthe australafricana, Fusarium ophioides, Paecilomyces lecythidis, and Sporothrix stenoceras.</title>
        <authorList>
            <person name="Aylward J."/>
            <person name="Wilson A.M."/>
            <person name="Visagie C.M."/>
            <person name="Spraker J."/>
            <person name="Barnes I."/>
            <person name="Buitendag C."/>
            <person name="Ceriani C."/>
            <person name="Del Mar Angel L."/>
            <person name="du Plessis D."/>
            <person name="Fuchs T."/>
            <person name="Gasser K."/>
            <person name="Kramer D."/>
            <person name="Li W."/>
            <person name="Munsamy K."/>
            <person name="Piso A."/>
            <person name="Price J.L."/>
            <person name="Sonnekus B."/>
            <person name="Thomas C."/>
            <person name="van der Nest A."/>
            <person name="van Dijk A."/>
            <person name="van Heerden A."/>
            <person name="van Vuuren N."/>
            <person name="Yilmaz N."/>
            <person name="Duong T.A."/>
            <person name="van der Merwe N.A."/>
            <person name="Wingfield M.J."/>
            <person name="Wingfield B.D."/>
        </authorList>
    </citation>
    <scope>NUCLEOTIDE SEQUENCE [LARGE SCALE GENOMIC DNA]</scope>
    <source>
        <strain evidence="2 3">CMW 5346</strain>
    </source>
</reference>
<proteinExistence type="predicted"/>
<feature type="region of interest" description="Disordered" evidence="1">
    <location>
        <begin position="1"/>
        <end position="23"/>
    </location>
</feature>
<dbReference type="Proteomes" id="UP001583186">
    <property type="component" value="Unassembled WGS sequence"/>
</dbReference>
<evidence type="ECO:0000313" key="2">
    <source>
        <dbReference type="EMBL" id="KAL1891858.1"/>
    </source>
</evidence>
<protein>
    <submittedName>
        <fullName evidence="2">Uncharacterized protein</fullName>
    </submittedName>
</protein>
<sequence>MSKPSADPPSYTAPPSDGADLPSYAEAVTGATISSTFGNDIVQPTILVLDGQAIYAETDPSTHLYEVNRGLASLGEATLAVEFTRFEQRAGHSTNRRERHIYNLRRKPPPMHLRRVTGVRNHEKGQHNKNTPDYFIQSVAAPSRRLGHLGYQTTNSIRGGQWSATVLPVDMKGWAERDCPPFVDGTAPVFTARQRQGACKWMLGDGADVDSAQDVAMEYDSELAVHRLLVTAPLTRENLDALVGLWCCRVWQRSVEERRPPAASKRLSSSAPWKRFR</sequence>
<evidence type="ECO:0000313" key="3">
    <source>
        <dbReference type="Proteomes" id="UP001583186"/>
    </source>
</evidence>
<organism evidence="2 3">
    <name type="scientific">Sporothrix stenoceras</name>
    <dbReference type="NCBI Taxonomy" id="5173"/>
    <lineage>
        <taxon>Eukaryota</taxon>
        <taxon>Fungi</taxon>
        <taxon>Dikarya</taxon>
        <taxon>Ascomycota</taxon>
        <taxon>Pezizomycotina</taxon>
        <taxon>Sordariomycetes</taxon>
        <taxon>Sordariomycetidae</taxon>
        <taxon>Ophiostomatales</taxon>
        <taxon>Ophiostomataceae</taxon>
        <taxon>Sporothrix</taxon>
    </lineage>
</organism>
<keyword evidence="3" id="KW-1185">Reference proteome</keyword>
<evidence type="ECO:0000256" key="1">
    <source>
        <dbReference type="SAM" id="MobiDB-lite"/>
    </source>
</evidence>
<comment type="caution">
    <text evidence="2">The sequence shown here is derived from an EMBL/GenBank/DDBJ whole genome shotgun (WGS) entry which is preliminary data.</text>
</comment>
<accession>A0ABR3YUB9</accession>